<evidence type="ECO:0000313" key="2">
    <source>
        <dbReference type="EMBL" id="RHZ84868.1"/>
    </source>
</evidence>
<dbReference type="AlphaFoldDB" id="A0A397JDH8"/>
<name>A0A397JDH8_9GLOM</name>
<dbReference type="EMBL" id="PQFF01000070">
    <property type="protein sequence ID" value="RHZ84868.1"/>
    <property type="molecule type" value="Genomic_DNA"/>
</dbReference>
<comment type="caution">
    <text evidence="2">The sequence shown here is derived from an EMBL/GenBank/DDBJ whole genome shotgun (WGS) entry which is preliminary data.</text>
</comment>
<gene>
    <name evidence="2" type="ORF">Glove_74g219</name>
</gene>
<protein>
    <submittedName>
        <fullName evidence="2">Uncharacterized protein</fullName>
    </submittedName>
</protein>
<keyword evidence="3" id="KW-1185">Reference proteome</keyword>
<accession>A0A397JDH8</accession>
<proteinExistence type="predicted"/>
<evidence type="ECO:0000256" key="1">
    <source>
        <dbReference type="SAM" id="MobiDB-lite"/>
    </source>
</evidence>
<feature type="region of interest" description="Disordered" evidence="1">
    <location>
        <begin position="58"/>
        <end position="78"/>
    </location>
</feature>
<sequence>MKKDDNKKIKRKDDAENIWVLTMFFSWYKESEYFIDNRSFKTIKLTEGAMRKEAKRLYKESDDDVLPSSEEDSNDDYY</sequence>
<evidence type="ECO:0000313" key="3">
    <source>
        <dbReference type="Proteomes" id="UP000266861"/>
    </source>
</evidence>
<reference evidence="2 3" key="1">
    <citation type="submission" date="2018-08" db="EMBL/GenBank/DDBJ databases">
        <title>Genome and evolution of the arbuscular mycorrhizal fungus Diversispora epigaea (formerly Glomus versiforme) and its bacterial endosymbionts.</title>
        <authorList>
            <person name="Sun X."/>
            <person name="Fei Z."/>
            <person name="Harrison M."/>
        </authorList>
    </citation>
    <scope>NUCLEOTIDE SEQUENCE [LARGE SCALE GENOMIC DNA]</scope>
    <source>
        <strain evidence="2 3">IT104</strain>
    </source>
</reference>
<dbReference type="Proteomes" id="UP000266861">
    <property type="component" value="Unassembled WGS sequence"/>
</dbReference>
<feature type="compositionally biased region" description="Acidic residues" evidence="1">
    <location>
        <begin position="61"/>
        <end position="78"/>
    </location>
</feature>
<organism evidence="2 3">
    <name type="scientific">Diversispora epigaea</name>
    <dbReference type="NCBI Taxonomy" id="1348612"/>
    <lineage>
        <taxon>Eukaryota</taxon>
        <taxon>Fungi</taxon>
        <taxon>Fungi incertae sedis</taxon>
        <taxon>Mucoromycota</taxon>
        <taxon>Glomeromycotina</taxon>
        <taxon>Glomeromycetes</taxon>
        <taxon>Diversisporales</taxon>
        <taxon>Diversisporaceae</taxon>
        <taxon>Diversispora</taxon>
    </lineage>
</organism>